<name>A0A401G6R6_9APHY</name>
<dbReference type="AlphaFoldDB" id="A0A401G6R6"/>
<dbReference type="EMBL" id="BFAD01000001">
    <property type="protein sequence ID" value="GBE77853.1"/>
    <property type="molecule type" value="Genomic_DNA"/>
</dbReference>
<gene>
    <name evidence="2" type="ORF">SCP_0107350</name>
</gene>
<keyword evidence="3" id="KW-1185">Reference proteome</keyword>
<dbReference type="InterPro" id="IPR029033">
    <property type="entry name" value="His_PPase_superfam"/>
</dbReference>
<reference evidence="2 3" key="1">
    <citation type="journal article" date="2018" name="Sci. Rep.">
        <title>Genome sequence of the cauliflower mushroom Sparassis crispa (Hanabiratake) and its association with beneficial usage.</title>
        <authorList>
            <person name="Kiyama R."/>
            <person name="Furutani Y."/>
            <person name="Kawaguchi K."/>
            <person name="Nakanishi T."/>
        </authorList>
    </citation>
    <scope>NUCLEOTIDE SEQUENCE [LARGE SCALE GENOMIC DNA]</scope>
</reference>
<dbReference type="InterPro" id="IPR000560">
    <property type="entry name" value="His_Pase_clade-2"/>
</dbReference>
<evidence type="ECO:0000313" key="3">
    <source>
        <dbReference type="Proteomes" id="UP000287166"/>
    </source>
</evidence>
<protein>
    <submittedName>
        <fullName evidence="2">Uncharacterized protein</fullName>
    </submittedName>
</protein>
<evidence type="ECO:0000313" key="2">
    <source>
        <dbReference type="EMBL" id="GBE77853.1"/>
    </source>
</evidence>
<organism evidence="2 3">
    <name type="scientific">Sparassis crispa</name>
    <dbReference type="NCBI Taxonomy" id="139825"/>
    <lineage>
        <taxon>Eukaryota</taxon>
        <taxon>Fungi</taxon>
        <taxon>Dikarya</taxon>
        <taxon>Basidiomycota</taxon>
        <taxon>Agaricomycotina</taxon>
        <taxon>Agaricomycetes</taxon>
        <taxon>Polyporales</taxon>
        <taxon>Sparassidaceae</taxon>
        <taxon>Sparassis</taxon>
    </lineage>
</organism>
<dbReference type="PANTHER" id="PTHR20963">
    <property type="entry name" value="MULTIPLE INOSITOL POLYPHOSPHATE PHOSPHATASE-RELATED"/>
    <property type="match status" value="1"/>
</dbReference>
<dbReference type="STRING" id="139825.A0A401G6R6"/>
<dbReference type="InParanoid" id="A0A401G6R6"/>
<dbReference type="PANTHER" id="PTHR20963:SF24">
    <property type="entry name" value="3-PHYTASE B"/>
    <property type="match status" value="1"/>
</dbReference>
<sequence length="139" mass="15532">MPRVMATAGNWTVGFSAASHQRYNPNINVVISESRNSTLQNDCPNAGEGSAEMGEWLSIFGPLIAARLNKAAPGADLNEVDIFNVMAMCPFETVETENTSPLFCRLFTDDDFRAFEYDGDVEKYYKTGLVFDMIWTRID</sequence>
<dbReference type="SUPFAM" id="SSF53254">
    <property type="entry name" value="Phosphoglycerate mutase-like"/>
    <property type="match status" value="1"/>
</dbReference>
<dbReference type="Gene3D" id="3.40.50.1240">
    <property type="entry name" value="Phosphoglycerate mutase-like"/>
    <property type="match status" value="1"/>
</dbReference>
<comment type="caution">
    <text evidence="2">The sequence shown here is derived from an EMBL/GenBank/DDBJ whole genome shotgun (WGS) entry which is preliminary data.</text>
</comment>
<dbReference type="OrthoDB" id="6509975at2759"/>
<dbReference type="Pfam" id="PF00328">
    <property type="entry name" value="His_Phos_2"/>
    <property type="match status" value="1"/>
</dbReference>
<dbReference type="Proteomes" id="UP000287166">
    <property type="component" value="Unassembled WGS sequence"/>
</dbReference>
<evidence type="ECO:0000256" key="1">
    <source>
        <dbReference type="ARBA" id="ARBA00022801"/>
    </source>
</evidence>
<dbReference type="GeneID" id="38774770"/>
<accession>A0A401G6R6</accession>
<dbReference type="GO" id="GO:0003993">
    <property type="term" value="F:acid phosphatase activity"/>
    <property type="evidence" value="ECO:0007669"/>
    <property type="project" value="TreeGrafter"/>
</dbReference>
<keyword evidence="1" id="KW-0378">Hydrolase</keyword>
<proteinExistence type="predicted"/>
<dbReference type="RefSeq" id="XP_027608766.1">
    <property type="nucleotide sequence ID" value="XM_027752965.1"/>
</dbReference>